<keyword evidence="2" id="KW-1185">Reference proteome</keyword>
<sequence>MMPMDIADLLREALRHSGCMDSQIGHFDSHSTIEMQMKDLPNINVGHVEGEVWVWAAVMEIGPLQLGRSADRLLQILLQGCPWSRSGQLHLCEVEGQLELRLMCNQQALSEAGKFAQALDHFVAVVEELCGILRL</sequence>
<dbReference type="InterPro" id="IPR003065">
    <property type="entry name" value="Invas_SpaK"/>
</dbReference>
<accession>A0ABM7RMD4</accession>
<dbReference type="EMBL" id="AP017423">
    <property type="protein sequence ID" value="BCX66960.1"/>
    <property type="molecule type" value="Genomic_DNA"/>
</dbReference>
<dbReference type="Gene3D" id="3.30.1460.10">
    <property type="match status" value="1"/>
</dbReference>
<proteinExistence type="predicted"/>
<dbReference type="CDD" id="cd17035">
    <property type="entry name" value="T3SC_IB_Spa15-like"/>
    <property type="match status" value="1"/>
</dbReference>
<organism evidence="1 2">
    <name type="scientific">Pseudomonas izuensis</name>
    <dbReference type="NCBI Taxonomy" id="2684212"/>
    <lineage>
        <taxon>Bacteria</taxon>
        <taxon>Pseudomonadati</taxon>
        <taxon>Pseudomonadota</taxon>
        <taxon>Gammaproteobacteria</taxon>
        <taxon>Pseudomonadales</taxon>
        <taxon>Pseudomonadaceae</taxon>
        <taxon>Pseudomonas</taxon>
    </lineage>
</organism>
<dbReference type="Pfam" id="PF03519">
    <property type="entry name" value="Invas_SpaK"/>
    <property type="match status" value="1"/>
</dbReference>
<dbReference type="Proteomes" id="UP000218595">
    <property type="component" value="Chromosome"/>
</dbReference>
<dbReference type="SUPFAM" id="SSF69635">
    <property type="entry name" value="Type III secretory system chaperone-like"/>
    <property type="match status" value="1"/>
</dbReference>
<gene>
    <name evidence="1" type="ORF">LAB08_R15840</name>
</gene>
<protein>
    <submittedName>
        <fullName evidence="1">Invasion protein</fullName>
    </submittedName>
</protein>
<name>A0ABM7RMD4_9PSED</name>
<evidence type="ECO:0000313" key="1">
    <source>
        <dbReference type="EMBL" id="BCX66960.1"/>
    </source>
</evidence>
<evidence type="ECO:0000313" key="2">
    <source>
        <dbReference type="Proteomes" id="UP000218595"/>
    </source>
</evidence>
<dbReference type="RefSeq" id="WP_096512743.1">
    <property type="nucleotide sequence ID" value="NZ_AP017423.2"/>
</dbReference>
<reference evidence="1 2" key="1">
    <citation type="submission" date="2016-04" db="EMBL/GenBank/DDBJ databases">
        <title>Complete genome sequence of Pseudomonas sp. LAB-08 isolated from TCE contaminated aquifer soil.</title>
        <authorList>
            <person name="Dohra H."/>
            <person name="Suzuki K."/>
            <person name="Fatma A."/>
            <person name="Inuzuka Y."/>
            <person name="Honjo M."/>
            <person name="Tashiro Y."/>
            <person name="Futamata H."/>
        </authorList>
    </citation>
    <scope>NUCLEOTIDE SEQUENCE [LARGE SCALE GENOMIC DNA]</scope>
    <source>
        <strain evidence="1 2">LAB-08</strain>
    </source>
</reference>
<dbReference type="PRINTS" id="PR01305">
    <property type="entry name" value="SSPAKPROTEIN"/>
</dbReference>